<evidence type="ECO:0000313" key="4">
    <source>
        <dbReference type="Proteomes" id="UP000500791"/>
    </source>
</evidence>
<name>A0A6G7VNC8_9RHOB</name>
<dbReference type="KEGG" id="mon:G8E03_11705"/>
<dbReference type="Pfam" id="PF13360">
    <property type="entry name" value="PQQ_2"/>
    <property type="match status" value="1"/>
</dbReference>
<dbReference type="PANTHER" id="PTHR34512:SF30">
    <property type="entry name" value="OUTER MEMBRANE PROTEIN ASSEMBLY FACTOR BAMB"/>
    <property type="match status" value="1"/>
</dbReference>
<feature type="region of interest" description="Disordered" evidence="1">
    <location>
        <begin position="41"/>
        <end position="69"/>
    </location>
</feature>
<proteinExistence type="predicted"/>
<keyword evidence="4" id="KW-1185">Reference proteome</keyword>
<dbReference type="Gene3D" id="2.130.10.10">
    <property type="entry name" value="YVTN repeat-like/Quinoprotein amine dehydrogenase"/>
    <property type="match status" value="1"/>
</dbReference>
<dbReference type="PROSITE" id="PS51257">
    <property type="entry name" value="PROKAR_LIPOPROTEIN"/>
    <property type="match status" value="1"/>
</dbReference>
<evidence type="ECO:0000313" key="3">
    <source>
        <dbReference type="EMBL" id="QIK41376.1"/>
    </source>
</evidence>
<gene>
    <name evidence="3" type="ORF">G8E03_11705</name>
</gene>
<dbReference type="Proteomes" id="UP000500791">
    <property type="component" value="Chromosome"/>
</dbReference>
<dbReference type="InterPro" id="IPR011047">
    <property type="entry name" value="Quinoprotein_ADH-like_sf"/>
</dbReference>
<dbReference type="InterPro" id="IPR002372">
    <property type="entry name" value="PQQ_rpt_dom"/>
</dbReference>
<dbReference type="SUPFAM" id="SSF50998">
    <property type="entry name" value="Quinoprotein alcohol dehydrogenase-like"/>
    <property type="match status" value="1"/>
</dbReference>
<evidence type="ECO:0000259" key="2">
    <source>
        <dbReference type="Pfam" id="PF13360"/>
    </source>
</evidence>
<dbReference type="InterPro" id="IPR015943">
    <property type="entry name" value="WD40/YVTN_repeat-like_dom_sf"/>
</dbReference>
<feature type="domain" description="Pyrrolo-quinoline quinone repeat" evidence="2">
    <location>
        <begin position="112"/>
        <end position="348"/>
    </location>
</feature>
<evidence type="ECO:0000256" key="1">
    <source>
        <dbReference type="SAM" id="MobiDB-lite"/>
    </source>
</evidence>
<dbReference type="SMART" id="SM00564">
    <property type="entry name" value="PQQ"/>
    <property type="match status" value="6"/>
</dbReference>
<dbReference type="PANTHER" id="PTHR34512">
    <property type="entry name" value="CELL SURFACE PROTEIN"/>
    <property type="match status" value="1"/>
</dbReference>
<accession>A0A6G7VNC8</accession>
<sequence length="427" mass="43647">MILRASLLALGALLLTACGDDEEILQGERIAVRPHDVVSTGATPGALPPASPNAAWTHEGGSESHLVPHPALAPAPSRVFAVSVGQGGGTDARITSGPVGNATAIYTLDARAQITATSPSGARLWSRSLVAQGQPESDGFGGGVSLGQGSVFVTTGFGEIYALDATTGAVQWQQQADAPFRAPPTVAGRRVIAVARNDVATAYDVQTGQILWRLTGARGDAGVLGGAQAASNGALVVLPFSSGELVAAFARNGRRAWAAAITAGRRGLARSSIGDVTGDPVFGDVDVIAGNQSGSLVSIDARTGRRNWTHPDGAQDAAAVVGQGVFFVTDQAELIRLDRSTGAVVWRTQLDLLNPRDDDLAARYRGPVVAGGQVYVANGHNGVQVFSPTDGSSLGRLDVADGVAGAPAVINNTLYVLSNSGTLHAFR</sequence>
<reference evidence="3 4" key="1">
    <citation type="submission" date="2020-03" db="EMBL/GenBank/DDBJ databases">
        <title>Complete genome sequence of Monaibacterium sp. ALG8 with diverse plasmids.</title>
        <authorList>
            <person name="Sun C."/>
        </authorList>
    </citation>
    <scope>NUCLEOTIDE SEQUENCE [LARGE SCALE GENOMIC DNA]</scope>
    <source>
        <strain evidence="3 4">ALG8</strain>
    </source>
</reference>
<protein>
    <submittedName>
        <fullName evidence="3">PQQ-binding-like beta-propeller repeat protein</fullName>
    </submittedName>
</protein>
<dbReference type="AlphaFoldDB" id="A0A6G7VNC8"/>
<dbReference type="InterPro" id="IPR018391">
    <property type="entry name" value="PQQ_b-propeller_rpt"/>
</dbReference>
<organism evidence="3 4">
    <name type="scientific">Pontivivens nitratireducens</name>
    <dbReference type="NCBI Taxonomy" id="2758038"/>
    <lineage>
        <taxon>Bacteria</taxon>
        <taxon>Pseudomonadati</taxon>
        <taxon>Pseudomonadota</taxon>
        <taxon>Alphaproteobacteria</taxon>
        <taxon>Rhodobacterales</taxon>
        <taxon>Paracoccaceae</taxon>
        <taxon>Pontivivens</taxon>
    </lineage>
</organism>
<dbReference type="EMBL" id="CP049811">
    <property type="protein sequence ID" value="QIK41376.1"/>
    <property type="molecule type" value="Genomic_DNA"/>
</dbReference>
<dbReference type="RefSeq" id="WP_166192031.1">
    <property type="nucleotide sequence ID" value="NZ_CP049811.1"/>
</dbReference>